<evidence type="ECO:0000313" key="4">
    <source>
        <dbReference type="EMBL" id="JAQ14467.1"/>
    </source>
</evidence>
<feature type="compositionally biased region" description="Basic residues" evidence="1">
    <location>
        <begin position="245"/>
        <end position="255"/>
    </location>
</feature>
<reference evidence="2" key="2">
    <citation type="submission" date="2014-07" db="EMBL/GenBank/DDBJ databases">
        <authorList>
            <person name="Hull J."/>
        </authorList>
    </citation>
    <scope>NUCLEOTIDE SEQUENCE</scope>
</reference>
<evidence type="ECO:0000313" key="3">
    <source>
        <dbReference type="EMBL" id="JAQ03728.1"/>
    </source>
</evidence>
<protein>
    <submittedName>
        <fullName evidence="2">Uncharacterized protein</fullName>
    </submittedName>
</protein>
<feature type="compositionally biased region" description="Low complexity" evidence="1">
    <location>
        <begin position="259"/>
        <end position="284"/>
    </location>
</feature>
<feature type="compositionally biased region" description="Basic and acidic residues" evidence="1">
    <location>
        <begin position="204"/>
        <end position="213"/>
    </location>
</feature>
<feature type="compositionally biased region" description="Pro residues" evidence="1">
    <location>
        <begin position="285"/>
        <end position="294"/>
    </location>
</feature>
<evidence type="ECO:0000256" key="1">
    <source>
        <dbReference type="SAM" id="MobiDB-lite"/>
    </source>
</evidence>
<sequence>MSQHSLSSAVCVVPSHTVSDGAADGVADNSDAVSAVPSDVAGGAGDAVLAPAVLDSAAATAKPTINSSIPFLHERILRSHRDEDYIVQRSRERERVVRVMLESALTMLWCHRPHWSILGTHFIQICKVLQHYYTLESPLDPALHYELDYCAAADSADLSALDGAAPMYIGVSAAEAANDSWAASTPLTRPSGAARIRRTTETRMLRSSHDLHHPAVPVVGDTNTTNNDDGDDDDDDGQFTVSVYAHRRRRTRGIQHHFTPSSSSPSHHPTTSAASRAPLFASPPSASPTPPPTTHPHTQPHLEYIGMLQQQSYFESPPDLNSVCHPLPVLFGTNQHDVLAPPHKSWDDPLGTYTEALLLSTSGAGRVRWDNLPT</sequence>
<dbReference type="EMBL" id="GDHC01004162">
    <property type="protein sequence ID" value="JAQ14467.1"/>
    <property type="molecule type" value="Transcribed_RNA"/>
</dbReference>
<dbReference type="EMBL" id="GBHO01024035">
    <property type="protein sequence ID" value="JAG19569.1"/>
    <property type="molecule type" value="Transcribed_RNA"/>
</dbReference>
<dbReference type="EMBL" id="GDHC01014901">
    <property type="protein sequence ID" value="JAQ03728.1"/>
    <property type="molecule type" value="Transcribed_RNA"/>
</dbReference>
<name>A0A0A9XHV9_LYGHE</name>
<feature type="region of interest" description="Disordered" evidence="1">
    <location>
        <begin position="204"/>
        <end position="299"/>
    </location>
</feature>
<organism evidence="2">
    <name type="scientific">Lygus hesperus</name>
    <name type="common">Western plant bug</name>
    <dbReference type="NCBI Taxonomy" id="30085"/>
    <lineage>
        <taxon>Eukaryota</taxon>
        <taxon>Metazoa</taxon>
        <taxon>Ecdysozoa</taxon>
        <taxon>Arthropoda</taxon>
        <taxon>Hexapoda</taxon>
        <taxon>Insecta</taxon>
        <taxon>Pterygota</taxon>
        <taxon>Neoptera</taxon>
        <taxon>Paraneoptera</taxon>
        <taxon>Hemiptera</taxon>
        <taxon>Heteroptera</taxon>
        <taxon>Panheteroptera</taxon>
        <taxon>Cimicomorpha</taxon>
        <taxon>Miridae</taxon>
        <taxon>Mirini</taxon>
        <taxon>Lygus</taxon>
    </lineage>
</organism>
<reference evidence="2" key="1">
    <citation type="journal article" date="2014" name="PLoS ONE">
        <title>Transcriptome-Based Identification of ABC Transporters in the Western Tarnished Plant Bug Lygus hesperus.</title>
        <authorList>
            <person name="Hull J.J."/>
            <person name="Chaney K."/>
            <person name="Geib S.M."/>
            <person name="Fabrick J.A."/>
            <person name="Brent C.S."/>
            <person name="Walsh D."/>
            <person name="Lavine L.C."/>
        </authorList>
    </citation>
    <scope>NUCLEOTIDE SEQUENCE</scope>
</reference>
<accession>A0A0A9XHV9</accession>
<proteinExistence type="predicted"/>
<gene>
    <name evidence="2" type="ORF">CM83_8256</name>
    <name evidence="4" type="ORF">g.35195</name>
    <name evidence="3" type="ORF">g.35234</name>
</gene>
<feature type="compositionally biased region" description="Acidic residues" evidence="1">
    <location>
        <begin position="228"/>
        <end position="237"/>
    </location>
</feature>
<dbReference type="AlphaFoldDB" id="A0A0A9XHV9"/>
<reference evidence="3" key="3">
    <citation type="journal article" date="2016" name="Gigascience">
        <title>De novo construction of an expanded transcriptome assembly for the western tarnished plant bug, Lygus hesperus.</title>
        <authorList>
            <person name="Tassone E.E."/>
            <person name="Geib S.M."/>
            <person name="Hall B."/>
            <person name="Fabrick J.A."/>
            <person name="Brent C.S."/>
            <person name="Hull J.J."/>
        </authorList>
    </citation>
    <scope>NUCLEOTIDE SEQUENCE</scope>
</reference>
<evidence type="ECO:0000313" key="2">
    <source>
        <dbReference type="EMBL" id="JAG19569.1"/>
    </source>
</evidence>